<keyword evidence="2" id="KW-0520">NAD</keyword>
<protein>
    <recommendedName>
        <fullName evidence="6">NAD(+) hydrolase ThsA</fullName>
        <ecNumber evidence="4">3.2.2.5</ecNumber>
    </recommendedName>
</protein>
<dbReference type="EC" id="3.2.2.5" evidence="4"/>
<dbReference type="RefSeq" id="WP_209512430.1">
    <property type="nucleotide sequence ID" value="NZ_JAGGKS010000008.1"/>
</dbReference>
<dbReference type="Proteomes" id="UP001519342">
    <property type="component" value="Unassembled WGS sequence"/>
</dbReference>
<evidence type="ECO:0000256" key="8">
    <source>
        <dbReference type="PROSITE-ProRule" id="PRU00236"/>
    </source>
</evidence>
<reference evidence="10 11" key="1">
    <citation type="submission" date="2021-03" db="EMBL/GenBank/DDBJ databases">
        <title>Genomic Encyclopedia of Type Strains, Phase IV (KMG-IV): sequencing the most valuable type-strain genomes for metagenomic binning, comparative biology and taxonomic classification.</title>
        <authorList>
            <person name="Goeker M."/>
        </authorList>
    </citation>
    <scope>NUCLEOTIDE SEQUENCE [LARGE SCALE GENOMIC DNA]</scope>
    <source>
        <strain evidence="10 11">DSM 24004</strain>
    </source>
</reference>
<evidence type="ECO:0000256" key="5">
    <source>
        <dbReference type="ARBA" id="ARBA00035014"/>
    </source>
</evidence>
<keyword evidence="11" id="KW-1185">Reference proteome</keyword>
<dbReference type="InterPro" id="IPR029035">
    <property type="entry name" value="DHS-like_NAD/FAD-binding_dom"/>
</dbReference>
<comment type="caution">
    <text evidence="10">The sequence shown here is derived from an EMBL/GenBank/DDBJ whole genome shotgun (WGS) entry which is preliminary data.</text>
</comment>
<dbReference type="InterPro" id="IPR041486">
    <property type="entry name" value="ThsA_STALD"/>
</dbReference>
<dbReference type="EMBL" id="JAGGKS010000008">
    <property type="protein sequence ID" value="MBP1926698.1"/>
    <property type="molecule type" value="Genomic_DNA"/>
</dbReference>
<sequence>MATKKQFLREYIKAIRDGNAAVFAGAGLSRPSGFIVWKELLRPLAEDIGLNIDDEYDLTSVAQYVRNKSGNRATINSSILEAYSKDVMRNENVTILTRLPIYTYWTTNYDHLIEEGLRDANRNSDVKIEYKQLSSTKRDRDAVVYKMHGDVDHAADAVLTKDDYVKYDRNYPFFRGVLQGDLISKTFLFIGFSFEDPNLDSILGQIRLLLDENIRDHYYFMKRVVRTDTMGDVDFGYQKARQDLREEDLKRYGIQTVFVDDYSEITEILREAENAVLANNIFISGSADFFEGDWTKTRVDELAYKLANQLVKEEFRVTSGFGLGIGSSVINGALDEIYSSRFKHLDEHLCLRPFPQGIANADERKSKWKKYRGEILSETGVAIFMVGNKKDAVGKKAIADGCLQEYQIAKEKRRVIIPIGSTGDAAATIYADVKTNKDQYPYLEKYLNMLGTETDIDKIVSAVIEIVKAQRTVQ</sequence>
<dbReference type="Pfam" id="PF13289">
    <property type="entry name" value="SIR2_2"/>
    <property type="match status" value="1"/>
</dbReference>
<dbReference type="PROSITE" id="PS50305">
    <property type="entry name" value="SIRTUIN"/>
    <property type="match status" value="1"/>
</dbReference>
<evidence type="ECO:0000256" key="2">
    <source>
        <dbReference type="ARBA" id="ARBA00023027"/>
    </source>
</evidence>
<evidence type="ECO:0000256" key="7">
    <source>
        <dbReference type="ARBA" id="ARBA00047575"/>
    </source>
</evidence>
<proteinExistence type="inferred from homology"/>
<feature type="domain" description="Deacetylase sirtuin-type" evidence="9">
    <location>
        <begin position="1"/>
        <end position="313"/>
    </location>
</feature>
<evidence type="ECO:0000256" key="6">
    <source>
        <dbReference type="ARBA" id="ARBA00035033"/>
    </source>
</evidence>
<dbReference type="Pfam" id="PF18185">
    <property type="entry name" value="STALD"/>
    <property type="match status" value="1"/>
</dbReference>
<evidence type="ECO:0000256" key="4">
    <source>
        <dbReference type="ARBA" id="ARBA00034327"/>
    </source>
</evidence>
<comment type="caution">
    <text evidence="8">Lacks conserved residue(s) required for the propagation of feature annotation.</text>
</comment>
<organism evidence="10 11">
    <name type="scientific">Sedimentibacter acidaminivorans</name>
    <dbReference type="NCBI Taxonomy" id="913099"/>
    <lineage>
        <taxon>Bacteria</taxon>
        <taxon>Bacillati</taxon>
        <taxon>Bacillota</taxon>
        <taxon>Tissierellia</taxon>
        <taxon>Sedimentibacter</taxon>
    </lineage>
</organism>
<evidence type="ECO:0000256" key="3">
    <source>
        <dbReference type="ARBA" id="ARBA00023118"/>
    </source>
</evidence>
<evidence type="ECO:0000313" key="11">
    <source>
        <dbReference type="Proteomes" id="UP001519342"/>
    </source>
</evidence>
<name>A0ABS4GG78_9FIRM</name>
<dbReference type="InterPro" id="IPR026590">
    <property type="entry name" value="Ssirtuin_cat_dom"/>
</dbReference>
<accession>A0ABS4GG78</accession>
<dbReference type="SUPFAM" id="SSF52467">
    <property type="entry name" value="DHS-like NAD/FAD-binding domain"/>
    <property type="match status" value="1"/>
</dbReference>
<keyword evidence="3" id="KW-0051">Antiviral defense</keyword>
<evidence type="ECO:0000259" key="9">
    <source>
        <dbReference type="PROSITE" id="PS50305"/>
    </source>
</evidence>
<comment type="catalytic activity">
    <reaction evidence="7">
        <text>NAD(+) + H2O = ADP-D-ribose + nicotinamide + H(+)</text>
        <dbReference type="Rhea" id="RHEA:16301"/>
        <dbReference type="ChEBI" id="CHEBI:15377"/>
        <dbReference type="ChEBI" id="CHEBI:15378"/>
        <dbReference type="ChEBI" id="CHEBI:17154"/>
        <dbReference type="ChEBI" id="CHEBI:57540"/>
        <dbReference type="ChEBI" id="CHEBI:57967"/>
        <dbReference type="EC" id="3.2.2.5"/>
    </reaction>
    <physiologicalReaction direction="left-to-right" evidence="7">
        <dbReference type="Rhea" id="RHEA:16302"/>
    </physiologicalReaction>
</comment>
<gene>
    <name evidence="10" type="ORF">J2Z76_002568</name>
</gene>
<keyword evidence="1" id="KW-0378">Hydrolase</keyword>
<comment type="similarity">
    <text evidence="5">Belongs to the soluble Thoeris ThsA family.</text>
</comment>
<evidence type="ECO:0000313" key="10">
    <source>
        <dbReference type="EMBL" id="MBP1926698.1"/>
    </source>
</evidence>
<evidence type="ECO:0000256" key="1">
    <source>
        <dbReference type="ARBA" id="ARBA00022801"/>
    </source>
</evidence>